<dbReference type="Proteomes" id="UP001055879">
    <property type="component" value="Linkage Group LG06"/>
</dbReference>
<reference evidence="1 2" key="2">
    <citation type="journal article" date="2022" name="Mol. Ecol. Resour.">
        <title>The genomes of chicory, endive, great burdock and yacon provide insights into Asteraceae paleo-polyploidization history and plant inulin production.</title>
        <authorList>
            <person name="Fan W."/>
            <person name="Wang S."/>
            <person name="Wang H."/>
            <person name="Wang A."/>
            <person name="Jiang F."/>
            <person name="Liu H."/>
            <person name="Zhao H."/>
            <person name="Xu D."/>
            <person name="Zhang Y."/>
        </authorList>
    </citation>
    <scope>NUCLEOTIDE SEQUENCE [LARGE SCALE GENOMIC DNA]</scope>
    <source>
        <strain evidence="2">cv. Niubang</strain>
    </source>
</reference>
<protein>
    <submittedName>
        <fullName evidence="1">Uncharacterized protein</fullName>
    </submittedName>
</protein>
<accession>A0ACB9BCZ2</accession>
<name>A0ACB9BCZ2_ARCLA</name>
<evidence type="ECO:0000313" key="2">
    <source>
        <dbReference type="Proteomes" id="UP001055879"/>
    </source>
</evidence>
<gene>
    <name evidence="1" type="ORF">L6452_21185</name>
</gene>
<reference evidence="2" key="1">
    <citation type="journal article" date="2022" name="Mol. Ecol. Resour.">
        <title>The genomes of chicory, endive, great burdock and yacon provide insights into Asteraceae palaeo-polyploidization history and plant inulin production.</title>
        <authorList>
            <person name="Fan W."/>
            <person name="Wang S."/>
            <person name="Wang H."/>
            <person name="Wang A."/>
            <person name="Jiang F."/>
            <person name="Liu H."/>
            <person name="Zhao H."/>
            <person name="Xu D."/>
            <person name="Zhang Y."/>
        </authorList>
    </citation>
    <scope>NUCLEOTIDE SEQUENCE [LARGE SCALE GENOMIC DNA]</scope>
    <source>
        <strain evidence="2">cv. Niubang</strain>
    </source>
</reference>
<organism evidence="1 2">
    <name type="scientific">Arctium lappa</name>
    <name type="common">Greater burdock</name>
    <name type="synonym">Lappa major</name>
    <dbReference type="NCBI Taxonomy" id="4217"/>
    <lineage>
        <taxon>Eukaryota</taxon>
        <taxon>Viridiplantae</taxon>
        <taxon>Streptophyta</taxon>
        <taxon>Embryophyta</taxon>
        <taxon>Tracheophyta</taxon>
        <taxon>Spermatophyta</taxon>
        <taxon>Magnoliopsida</taxon>
        <taxon>eudicotyledons</taxon>
        <taxon>Gunneridae</taxon>
        <taxon>Pentapetalae</taxon>
        <taxon>asterids</taxon>
        <taxon>campanulids</taxon>
        <taxon>Asterales</taxon>
        <taxon>Asteraceae</taxon>
        <taxon>Carduoideae</taxon>
        <taxon>Cardueae</taxon>
        <taxon>Arctiinae</taxon>
        <taxon>Arctium</taxon>
    </lineage>
</organism>
<dbReference type="EMBL" id="CM042052">
    <property type="protein sequence ID" value="KAI3720272.1"/>
    <property type="molecule type" value="Genomic_DNA"/>
</dbReference>
<sequence length="101" mass="11475">MIQVFTKLSLYCFGGSASVPNMQMESENYTPNVTCAVVSFPIAYQVSYMNEIHIIRLFHIFICTSALKSVHFSVQTMWVCYPKLCYPNNPSSIHNTLRTLG</sequence>
<comment type="caution">
    <text evidence="1">The sequence shown here is derived from an EMBL/GenBank/DDBJ whole genome shotgun (WGS) entry which is preliminary data.</text>
</comment>
<proteinExistence type="predicted"/>
<evidence type="ECO:0000313" key="1">
    <source>
        <dbReference type="EMBL" id="KAI3720272.1"/>
    </source>
</evidence>
<keyword evidence="2" id="KW-1185">Reference proteome</keyword>